<proteinExistence type="predicted"/>
<sequence>MINRGRHWNRTEGGGKKQTSGSYLPQQIWDSGNLLKETCPLRVKRWSSSGQELAILNKEEKGSLLGCSNGGEGNPSRLNVKLLEGREGRRIKRRDLKKKRGTKFARKRTKSFERHQKMQPW</sequence>
<evidence type="ECO:0000256" key="1">
    <source>
        <dbReference type="SAM" id="MobiDB-lite"/>
    </source>
</evidence>
<accession>A0A2D4GUI1</accession>
<name>A0A2D4GUI1_MICCO</name>
<feature type="region of interest" description="Disordered" evidence="1">
    <location>
        <begin position="66"/>
        <end position="121"/>
    </location>
</feature>
<feature type="compositionally biased region" description="Basic and acidic residues" evidence="1">
    <location>
        <begin position="110"/>
        <end position="121"/>
    </location>
</feature>
<evidence type="ECO:0000313" key="2">
    <source>
        <dbReference type="EMBL" id="LAA63394.1"/>
    </source>
</evidence>
<organism evidence="2">
    <name type="scientific">Micrurus corallinus</name>
    <name type="common">Brazilian coral snake</name>
    <dbReference type="NCBI Taxonomy" id="54390"/>
    <lineage>
        <taxon>Eukaryota</taxon>
        <taxon>Metazoa</taxon>
        <taxon>Chordata</taxon>
        <taxon>Craniata</taxon>
        <taxon>Vertebrata</taxon>
        <taxon>Euteleostomi</taxon>
        <taxon>Lepidosauria</taxon>
        <taxon>Squamata</taxon>
        <taxon>Bifurcata</taxon>
        <taxon>Unidentata</taxon>
        <taxon>Episquamata</taxon>
        <taxon>Toxicofera</taxon>
        <taxon>Serpentes</taxon>
        <taxon>Colubroidea</taxon>
        <taxon>Elapidae</taxon>
        <taxon>Elapinae</taxon>
        <taxon>Micrurus</taxon>
    </lineage>
</organism>
<reference evidence="2" key="1">
    <citation type="submission" date="2017-07" db="EMBL/GenBank/DDBJ databases">
        <authorList>
            <person name="Mikheyev A."/>
            <person name="Grau M."/>
        </authorList>
    </citation>
    <scope>NUCLEOTIDE SEQUENCE</scope>
    <source>
        <tissue evidence="2">Venom_gland</tissue>
    </source>
</reference>
<feature type="region of interest" description="Disordered" evidence="1">
    <location>
        <begin position="1"/>
        <end position="23"/>
    </location>
</feature>
<protein>
    <submittedName>
        <fullName evidence="2">Uncharacterized protein</fullName>
    </submittedName>
</protein>
<feature type="compositionally biased region" description="Basic residues" evidence="1">
    <location>
        <begin position="89"/>
        <end position="109"/>
    </location>
</feature>
<dbReference type="EMBL" id="IACJ01150631">
    <property type="protein sequence ID" value="LAA63394.1"/>
    <property type="molecule type" value="Transcribed_RNA"/>
</dbReference>
<reference evidence="2" key="2">
    <citation type="submission" date="2017-11" db="EMBL/GenBank/DDBJ databases">
        <title>Coralsnake Venomics: Analyses of Venom Gland Transcriptomes and Proteomes of Six Brazilian Taxa.</title>
        <authorList>
            <person name="Aird S.D."/>
            <person name="Jorge da Silva N."/>
            <person name="Qiu L."/>
            <person name="Villar-Briones A."/>
            <person name="Aparecida-Saddi V."/>
            <person name="Campos-Telles M.P."/>
            <person name="Grau M."/>
            <person name="Mikheyev A.S."/>
        </authorList>
    </citation>
    <scope>NUCLEOTIDE SEQUENCE</scope>
    <source>
        <tissue evidence="2">Venom_gland</tissue>
    </source>
</reference>
<dbReference type="AlphaFoldDB" id="A0A2D4GUI1"/>